<dbReference type="GO" id="GO:0006351">
    <property type="term" value="P:DNA-templated transcription"/>
    <property type="evidence" value="ECO:0007669"/>
    <property type="project" value="TreeGrafter"/>
</dbReference>
<name>A0A3S4JTM9_CHRVL</name>
<evidence type="ECO:0000313" key="4">
    <source>
        <dbReference type="Proteomes" id="UP000275777"/>
    </source>
</evidence>
<dbReference type="InterPro" id="IPR058163">
    <property type="entry name" value="LysR-type_TF_proteobact-type"/>
</dbReference>
<proteinExistence type="inferred from homology"/>
<dbReference type="Pfam" id="PF00126">
    <property type="entry name" value="HTH_1"/>
    <property type="match status" value="1"/>
</dbReference>
<evidence type="ECO:0000259" key="2">
    <source>
        <dbReference type="PROSITE" id="PS50931"/>
    </source>
</evidence>
<dbReference type="Proteomes" id="UP000275777">
    <property type="component" value="Chromosome"/>
</dbReference>
<dbReference type="InterPro" id="IPR036388">
    <property type="entry name" value="WH-like_DNA-bd_sf"/>
</dbReference>
<dbReference type="EMBL" id="LR134182">
    <property type="protein sequence ID" value="VEB40587.1"/>
    <property type="molecule type" value="Genomic_DNA"/>
</dbReference>
<dbReference type="PANTHER" id="PTHR30537:SF5">
    <property type="entry name" value="HTH-TYPE TRANSCRIPTIONAL ACTIVATOR TTDR-RELATED"/>
    <property type="match status" value="1"/>
</dbReference>
<gene>
    <name evidence="3" type="primary">allS_2</name>
    <name evidence="3" type="ORF">NCTC9695_00988</name>
</gene>
<dbReference type="InterPro" id="IPR036390">
    <property type="entry name" value="WH_DNA-bd_sf"/>
</dbReference>
<accession>A0A3S4JTM9</accession>
<dbReference type="PROSITE" id="PS50931">
    <property type="entry name" value="HTH_LYSR"/>
    <property type="match status" value="1"/>
</dbReference>
<protein>
    <submittedName>
        <fullName evidence="3">HTH-type transcriptional activator AllS</fullName>
    </submittedName>
</protein>
<feature type="domain" description="HTH lysR-type" evidence="2">
    <location>
        <begin position="5"/>
        <end position="62"/>
    </location>
</feature>
<comment type="similarity">
    <text evidence="1">Belongs to the LysR transcriptional regulatory family.</text>
</comment>
<dbReference type="GO" id="GO:0003700">
    <property type="term" value="F:DNA-binding transcription factor activity"/>
    <property type="evidence" value="ECO:0007669"/>
    <property type="project" value="InterPro"/>
</dbReference>
<evidence type="ECO:0000256" key="1">
    <source>
        <dbReference type="ARBA" id="ARBA00009437"/>
    </source>
</evidence>
<evidence type="ECO:0000313" key="3">
    <source>
        <dbReference type="EMBL" id="VEB40587.1"/>
    </source>
</evidence>
<dbReference type="PANTHER" id="PTHR30537">
    <property type="entry name" value="HTH-TYPE TRANSCRIPTIONAL REGULATOR"/>
    <property type="match status" value="1"/>
</dbReference>
<dbReference type="InterPro" id="IPR000847">
    <property type="entry name" value="LysR_HTH_N"/>
</dbReference>
<sequence>MKTMPSPDNLLAFDALARAGSFTAAADLLDCHKSLVSARVKELEREMGAALVLRTTRRVALTEAGERLRPTPPGCARRCPRRGWRWTKRKATSKAR</sequence>
<dbReference type="AlphaFoldDB" id="A0A3S4JTM9"/>
<dbReference type="SUPFAM" id="SSF46785">
    <property type="entry name" value="Winged helix' DNA-binding domain"/>
    <property type="match status" value="1"/>
</dbReference>
<dbReference type="GO" id="GO:0043565">
    <property type="term" value="F:sequence-specific DNA binding"/>
    <property type="evidence" value="ECO:0007669"/>
    <property type="project" value="TreeGrafter"/>
</dbReference>
<reference evidence="3 4" key="1">
    <citation type="submission" date="2018-12" db="EMBL/GenBank/DDBJ databases">
        <authorList>
            <consortium name="Pathogen Informatics"/>
        </authorList>
    </citation>
    <scope>NUCLEOTIDE SEQUENCE [LARGE SCALE GENOMIC DNA]</scope>
    <source>
        <strain evidence="3 4">NCTC9695</strain>
    </source>
</reference>
<dbReference type="Gene3D" id="1.10.10.10">
    <property type="entry name" value="Winged helix-like DNA-binding domain superfamily/Winged helix DNA-binding domain"/>
    <property type="match status" value="1"/>
</dbReference>
<organism evidence="3 4">
    <name type="scientific">Chromobacterium violaceum</name>
    <dbReference type="NCBI Taxonomy" id="536"/>
    <lineage>
        <taxon>Bacteria</taxon>
        <taxon>Pseudomonadati</taxon>
        <taxon>Pseudomonadota</taxon>
        <taxon>Betaproteobacteria</taxon>
        <taxon>Neisseriales</taxon>
        <taxon>Chromobacteriaceae</taxon>
        <taxon>Chromobacterium</taxon>
    </lineage>
</organism>